<dbReference type="AlphaFoldDB" id="A0A7C3KD50"/>
<accession>A0A7C3KD50</accession>
<comment type="caution">
    <text evidence="1">The sequence shown here is derived from an EMBL/GenBank/DDBJ whole genome shotgun (WGS) entry which is preliminary data.</text>
</comment>
<proteinExistence type="predicted"/>
<gene>
    <name evidence="1" type="ORF">ENR64_06990</name>
</gene>
<protein>
    <submittedName>
        <fullName evidence="1">Uncharacterized protein</fullName>
    </submittedName>
</protein>
<organism evidence="1">
    <name type="scientific">Oscillatoriales cyanobacterium SpSt-418</name>
    <dbReference type="NCBI Taxonomy" id="2282169"/>
    <lineage>
        <taxon>Bacteria</taxon>
        <taxon>Bacillati</taxon>
        <taxon>Cyanobacteriota</taxon>
        <taxon>Cyanophyceae</taxon>
        <taxon>Oscillatoriophycideae</taxon>
        <taxon>Oscillatoriales</taxon>
    </lineage>
</organism>
<name>A0A7C3KD50_9CYAN</name>
<evidence type="ECO:0000313" key="1">
    <source>
        <dbReference type="EMBL" id="HFM97503.1"/>
    </source>
</evidence>
<sequence>MKGYTNECIYVNQAENYSPFIEWVSLPVAAFAIAENSFNLSVSKRNSVFSYKPEISLNQQ</sequence>
<reference evidence="1" key="1">
    <citation type="journal article" date="2020" name="mSystems">
        <title>Genome- and Community-Level Interaction Insights into Carbon Utilization and Element Cycling Functions of Hydrothermarchaeota in Hydrothermal Sediment.</title>
        <authorList>
            <person name="Zhou Z."/>
            <person name="Liu Y."/>
            <person name="Xu W."/>
            <person name="Pan J."/>
            <person name="Luo Z.H."/>
            <person name="Li M."/>
        </authorList>
    </citation>
    <scope>NUCLEOTIDE SEQUENCE [LARGE SCALE GENOMIC DNA]</scope>
    <source>
        <strain evidence="1">SpSt-418</strain>
    </source>
</reference>
<dbReference type="EMBL" id="DSRU01000086">
    <property type="protein sequence ID" value="HFM97503.1"/>
    <property type="molecule type" value="Genomic_DNA"/>
</dbReference>